<feature type="region of interest" description="Disordered" evidence="4">
    <location>
        <begin position="245"/>
        <end position="267"/>
    </location>
</feature>
<protein>
    <recommendedName>
        <fullName evidence="5">Zn(2)-C6 fungal-type domain-containing protein</fullName>
    </recommendedName>
</protein>
<proteinExistence type="predicted"/>
<dbReference type="SMART" id="SM00906">
    <property type="entry name" value="Fungal_trans"/>
    <property type="match status" value="1"/>
</dbReference>
<keyword evidence="2" id="KW-0479">Metal-binding</keyword>
<feature type="region of interest" description="Disordered" evidence="4">
    <location>
        <begin position="161"/>
        <end position="204"/>
    </location>
</feature>
<dbReference type="PANTHER" id="PTHR31001">
    <property type="entry name" value="UNCHARACTERIZED TRANSCRIPTIONAL REGULATORY PROTEIN"/>
    <property type="match status" value="1"/>
</dbReference>
<feature type="region of interest" description="Disordered" evidence="4">
    <location>
        <begin position="908"/>
        <end position="937"/>
    </location>
</feature>
<dbReference type="InterPro" id="IPR001138">
    <property type="entry name" value="Zn2Cys6_DnaBD"/>
</dbReference>
<feature type="region of interest" description="Disordered" evidence="4">
    <location>
        <begin position="495"/>
        <end position="521"/>
    </location>
</feature>
<keyword evidence="7" id="KW-1185">Reference proteome</keyword>
<feature type="compositionally biased region" description="Polar residues" evidence="4">
    <location>
        <begin position="1210"/>
        <end position="1244"/>
    </location>
</feature>
<accession>A0AA39NPG4</accession>
<dbReference type="GO" id="GO:0008270">
    <property type="term" value="F:zinc ion binding"/>
    <property type="evidence" value="ECO:0007669"/>
    <property type="project" value="InterPro"/>
</dbReference>
<feature type="compositionally biased region" description="Basic and acidic residues" evidence="4">
    <location>
        <begin position="1287"/>
        <end position="1299"/>
    </location>
</feature>
<dbReference type="Pfam" id="PF00172">
    <property type="entry name" value="Zn_clus"/>
    <property type="match status" value="1"/>
</dbReference>
<dbReference type="SUPFAM" id="SSF57701">
    <property type="entry name" value="Zn2/Cys6 DNA-binding domain"/>
    <property type="match status" value="1"/>
</dbReference>
<dbReference type="RefSeq" id="XP_060338956.1">
    <property type="nucleotide sequence ID" value="XM_060470754.1"/>
</dbReference>
<evidence type="ECO:0000313" key="7">
    <source>
        <dbReference type="Proteomes" id="UP001175211"/>
    </source>
</evidence>
<dbReference type="CDD" id="cd00067">
    <property type="entry name" value="GAL4"/>
    <property type="match status" value="1"/>
</dbReference>
<feature type="compositionally biased region" description="Basic and acidic residues" evidence="4">
    <location>
        <begin position="336"/>
        <end position="346"/>
    </location>
</feature>
<dbReference type="GO" id="GO:0005634">
    <property type="term" value="C:nucleus"/>
    <property type="evidence" value="ECO:0007669"/>
    <property type="project" value="UniProtKB-SubCell"/>
</dbReference>
<dbReference type="GeneID" id="85354302"/>
<feature type="domain" description="Zn(2)-C6 fungal-type" evidence="5">
    <location>
        <begin position="28"/>
        <end position="59"/>
    </location>
</feature>
<feature type="region of interest" description="Disordered" evidence="4">
    <location>
        <begin position="324"/>
        <end position="383"/>
    </location>
</feature>
<dbReference type="InterPro" id="IPR050613">
    <property type="entry name" value="Sec_Metabolite_Reg"/>
</dbReference>
<dbReference type="InterPro" id="IPR036864">
    <property type="entry name" value="Zn2-C6_fun-type_DNA-bd_sf"/>
</dbReference>
<dbReference type="PROSITE" id="PS00463">
    <property type="entry name" value="ZN2_CY6_FUNGAL_1"/>
    <property type="match status" value="1"/>
</dbReference>
<evidence type="ECO:0000313" key="6">
    <source>
        <dbReference type="EMBL" id="KAK0469163.1"/>
    </source>
</evidence>
<name>A0AA39NPG4_ARMTA</name>
<feature type="compositionally biased region" description="Polar residues" evidence="4">
    <location>
        <begin position="1300"/>
        <end position="1310"/>
    </location>
</feature>
<evidence type="ECO:0000259" key="5">
    <source>
        <dbReference type="PROSITE" id="PS50048"/>
    </source>
</evidence>
<gene>
    <name evidence="6" type="ORF">EV420DRAFT_1492787</name>
</gene>
<feature type="region of interest" description="Disordered" evidence="4">
    <location>
        <begin position="558"/>
        <end position="579"/>
    </location>
</feature>
<evidence type="ECO:0000256" key="1">
    <source>
        <dbReference type="ARBA" id="ARBA00004123"/>
    </source>
</evidence>
<comment type="subcellular location">
    <subcellularLocation>
        <location evidence="1">Nucleus</location>
    </subcellularLocation>
</comment>
<evidence type="ECO:0000256" key="3">
    <source>
        <dbReference type="ARBA" id="ARBA00023242"/>
    </source>
</evidence>
<feature type="compositionally biased region" description="Low complexity" evidence="4">
    <location>
        <begin position="1035"/>
        <end position="1070"/>
    </location>
</feature>
<comment type="caution">
    <text evidence="6">The sequence shown here is derived from an EMBL/GenBank/DDBJ whole genome shotgun (WGS) entry which is preliminary data.</text>
</comment>
<dbReference type="GO" id="GO:0000981">
    <property type="term" value="F:DNA-binding transcription factor activity, RNA polymerase II-specific"/>
    <property type="evidence" value="ECO:0007669"/>
    <property type="project" value="InterPro"/>
</dbReference>
<dbReference type="PANTHER" id="PTHR31001:SF81">
    <property type="entry name" value="ZN(II)2CYS6 TRANSCRIPTION FACTOR"/>
    <property type="match status" value="1"/>
</dbReference>
<feature type="compositionally biased region" description="Polar residues" evidence="4">
    <location>
        <begin position="1072"/>
        <end position="1081"/>
    </location>
</feature>
<reference evidence="6" key="1">
    <citation type="submission" date="2023-06" db="EMBL/GenBank/DDBJ databases">
        <authorList>
            <consortium name="Lawrence Berkeley National Laboratory"/>
            <person name="Ahrendt S."/>
            <person name="Sahu N."/>
            <person name="Indic B."/>
            <person name="Wong-Bajracharya J."/>
            <person name="Merenyi Z."/>
            <person name="Ke H.-M."/>
            <person name="Monk M."/>
            <person name="Kocsube S."/>
            <person name="Drula E."/>
            <person name="Lipzen A."/>
            <person name="Balint B."/>
            <person name="Henrissat B."/>
            <person name="Andreopoulos B."/>
            <person name="Martin F.M."/>
            <person name="Harder C.B."/>
            <person name="Rigling D."/>
            <person name="Ford K.L."/>
            <person name="Foster G.D."/>
            <person name="Pangilinan J."/>
            <person name="Papanicolaou A."/>
            <person name="Barry K."/>
            <person name="LaButti K."/>
            <person name="Viragh M."/>
            <person name="Koriabine M."/>
            <person name="Yan M."/>
            <person name="Riley R."/>
            <person name="Champramary S."/>
            <person name="Plett K.L."/>
            <person name="Tsai I.J."/>
            <person name="Slot J."/>
            <person name="Sipos G."/>
            <person name="Plett J."/>
            <person name="Nagy L.G."/>
            <person name="Grigoriev I.V."/>
        </authorList>
    </citation>
    <scope>NUCLEOTIDE SEQUENCE</scope>
    <source>
        <strain evidence="6">CCBAS 213</strain>
    </source>
</reference>
<dbReference type="Pfam" id="PF04082">
    <property type="entry name" value="Fungal_trans"/>
    <property type="match status" value="1"/>
</dbReference>
<dbReference type="GO" id="GO:0006351">
    <property type="term" value="P:DNA-templated transcription"/>
    <property type="evidence" value="ECO:0007669"/>
    <property type="project" value="InterPro"/>
</dbReference>
<dbReference type="GO" id="GO:0003677">
    <property type="term" value="F:DNA binding"/>
    <property type="evidence" value="ECO:0007669"/>
    <property type="project" value="InterPro"/>
</dbReference>
<dbReference type="SMART" id="SM00066">
    <property type="entry name" value="GAL4"/>
    <property type="match status" value="1"/>
</dbReference>
<evidence type="ECO:0000256" key="2">
    <source>
        <dbReference type="ARBA" id="ARBA00022723"/>
    </source>
</evidence>
<dbReference type="CDD" id="cd12148">
    <property type="entry name" value="fungal_TF_MHR"/>
    <property type="match status" value="1"/>
</dbReference>
<evidence type="ECO:0000256" key="4">
    <source>
        <dbReference type="SAM" id="MobiDB-lite"/>
    </source>
</evidence>
<dbReference type="EMBL" id="JAUEPS010000001">
    <property type="protein sequence ID" value="KAK0469163.1"/>
    <property type="molecule type" value="Genomic_DNA"/>
</dbReference>
<feature type="region of interest" description="Disordered" evidence="4">
    <location>
        <begin position="1260"/>
        <end position="1333"/>
    </location>
</feature>
<feature type="region of interest" description="Disordered" evidence="4">
    <location>
        <begin position="955"/>
        <end position="1245"/>
    </location>
</feature>
<sequence>MDADQSQPLSSSSTATTAPQVRSRITVVCAECKRLKLKCDRRNPCGSCTKRDTVARCIYSPAAAEKVDLHSLNNRLIQVETLLAQLTSGQFNSSFPTSNWAPPPPPSAASSLPVPASASLPILPQQPVSTPYTSLALPFEDLSIVWLDHLELGDSHLSLKGTAPSTSNGSNGIKAEGASGEVTSQQDSSDQSLGDRTPLSSMTCNLFSSSESSLPFPQQPQSRIVQPLPHLNLYYATPSRNLNEIPSLPPFTGSSQASPEVLPHSPNQKPRVTTGLLELLPPSISSATVPHTLQSLLQLAEQSTCHTYPSINWKHFRARASRMIATASRSPPSDNSLRDRDRDKNRNRGGKQTVYFGARADNSLPGTPPSNAPAPDDPTDAQPIIGESVPFFGALCAALALGTLESSRELDNPDAMQVDSARAVSNCSDPEYWYRVSVQALSVYEGSLAQVSAPAPPGTKVKAKSDDYGLDYLVACLFQVIFLIKGGLGPALVDSAGTAAGRSGEGGNKRKREREREKQNDRVKNFGGVGGIVFPLVGKMVNIARRMGLARDPQEIPVSSNDLSGSARKLKNKGNESDGASSAIRGIANLFDVEMRRRIWWDVLYYDVFVSDALGHSPLIGDDFNTKLPVADVDEKVFSPVSTRIPMPKDLAQGSGFSRDGFRYFDVKCRLALLVRAIQRRICAPDMGSNSRFSYGHGSSSTSKNGYGYTIDQAASMESEIRSWLNDLTPCYRLDLTDLDLSDPDPVLAAQRCEVSITAHRLIMKVYMPFLKKHASVAETVPAPHQASFGSVNAAHSIVRACSFLHSVWKKSSFNGIRPSSLSSAMFDFYPFARCLLDAAVVCAHTAIKQPMDMLASATLEDIDCALEVFRDGRLMSQFGGGCGFGSGQDVNEGEAIKLMEELKVKATHRGYGSGSPGSLKRKHDFVEERNEEAGQDMEVFPEYAEDDNEPHAEIFNDLLSPQPPPEPTPREPELPLPPFRSPNSNPSSMDLSKSGKDEKKKHAKRSQHSYPAVGIRIRPGKEGSSPFTRRKLDSVSVSSSSSDTPSSGVDNHHPPVSSPLASSTPTAASYQPPQHIQPLTSPLHMTIVESEAFRSRSASVSQDPPLPPFTPRRTEQQNTTVNYPYPNVDGSRPDAPRRYTLPGYQQPSQSQPLQIQSQGSSFAPGLYDRAGSYDSRPSYDQNDSRFEPGESYVSAQSPYPASSPFGGAVTTSSGPLSAASSPYTTGSTHVHTPTYAPTQSPPIVQSPIVAPQQYYVPTPFDSPTYPSPFANDGVNIGIPPSQAQEMYERREGDVKPSLERQSSYAQQYQGEPMAQSWPPQQSAEQSNASGPYWQASTAGEYKFYSNQ</sequence>
<dbReference type="Proteomes" id="UP001175211">
    <property type="component" value="Unassembled WGS sequence"/>
</dbReference>
<keyword evidence="3" id="KW-0539">Nucleus</keyword>
<feature type="compositionally biased region" description="Pro residues" evidence="4">
    <location>
        <begin position="366"/>
        <end position="376"/>
    </location>
</feature>
<dbReference type="Gene3D" id="4.10.240.10">
    <property type="entry name" value="Zn(2)-C6 fungal-type DNA-binding domain"/>
    <property type="match status" value="1"/>
</dbReference>
<feature type="compositionally biased region" description="Low complexity" evidence="4">
    <location>
        <begin position="1146"/>
        <end position="1162"/>
    </location>
</feature>
<dbReference type="PROSITE" id="PS50048">
    <property type="entry name" value="ZN2_CY6_FUNGAL_2"/>
    <property type="match status" value="1"/>
</dbReference>
<organism evidence="6 7">
    <name type="scientific">Armillaria tabescens</name>
    <name type="common">Ringless honey mushroom</name>
    <name type="synonym">Agaricus tabescens</name>
    <dbReference type="NCBI Taxonomy" id="1929756"/>
    <lineage>
        <taxon>Eukaryota</taxon>
        <taxon>Fungi</taxon>
        <taxon>Dikarya</taxon>
        <taxon>Basidiomycota</taxon>
        <taxon>Agaricomycotina</taxon>
        <taxon>Agaricomycetes</taxon>
        <taxon>Agaricomycetidae</taxon>
        <taxon>Agaricales</taxon>
        <taxon>Marasmiineae</taxon>
        <taxon>Physalacriaceae</taxon>
        <taxon>Desarmillaria</taxon>
    </lineage>
</organism>
<feature type="compositionally biased region" description="Polar residues" evidence="4">
    <location>
        <begin position="1318"/>
        <end position="1333"/>
    </location>
</feature>
<dbReference type="InterPro" id="IPR007219">
    <property type="entry name" value="XnlR_reg_dom"/>
</dbReference>